<dbReference type="EMBL" id="BAAAZI010000008">
    <property type="protein sequence ID" value="GAA4140747.1"/>
    <property type="molecule type" value="Genomic_DNA"/>
</dbReference>
<reference evidence="3" key="1">
    <citation type="journal article" date="2019" name="Int. J. Syst. Evol. Microbiol.">
        <title>The Global Catalogue of Microorganisms (GCM) 10K type strain sequencing project: providing services to taxonomists for standard genome sequencing and annotation.</title>
        <authorList>
            <consortium name="The Broad Institute Genomics Platform"/>
            <consortium name="The Broad Institute Genome Sequencing Center for Infectious Disease"/>
            <person name="Wu L."/>
            <person name="Ma J."/>
        </authorList>
    </citation>
    <scope>NUCLEOTIDE SEQUENCE [LARGE SCALE GENOMIC DNA]</scope>
    <source>
        <strain evidence="3">JCM 16704</strain>
    </source>
</reference>
<gene>
    <name evidence="2" type="ORF">GCM10022216_20080</name>
</gene>
<evidence type="ECO:0000313" key="2">
    <source>
        <dbReference type="EMBL" id="GAA4140747.1"/>
    </source>
</evidence>
<dbReference type="Pfam" id="PF00583">
    <property type="entry name" value="Acetyltransf_1"/>
    <property type="match status" value="1"/>
</dbReference>
<feature type="domain" description="N-acetyltransferase" evidence="1">
    <location>
        <begin position="10"/>
        <end position="176"/>
    </location>
</feature>
<proteinExistence type="predicted"/>
<keyword evidence="3" id="KW-1185">Reference proteome</keyword>
<dbReference type="InterPro" id="IPR000182">
    <property type="entry name" value="GNAT_dom"/>
</dbReference>
<evidence type="ECO:0000313" key="3">
    <source>
        <dbReference type="Proteomes" id="UP001500101"/>
    </source>
</evidence>
<dbReference type="Gene3D" id="3.40.630.30">
    <property type="match status" value="1"/>
</dbReference>
<protein>
    <submittedName>
        <fullName evidence="2">GNAT family N-acetyltransferase</fullName>
    </submittedName>
</protein>
<dbReference type="InterPro" id="IPR016181">
    <property type="entry name" value="Acyl_CoA_acyltransferase"/>
</dbReference>
<dbReference type="PROSITE" id="PS51186">
    <property type="entry name" value="GNAT"/>
    <property type="match status" value="1"/>
</dbReference>
<dbReference type="RefSeq" id="WP_344674571.1">
    <property type="nucleotide sequence ID" value="NZ_BAAAZI010000008.1"/>
</dbReference>
<dbReference type="Proteomes" id="UP001500101">
    <property type="component" value="Unassembled WGS sequence"/>
</dbReference>
<comment type="caution">
    <text evidence="2">The sequence shown here is derived from an EMBL/GenBank/DDBJ whole genome shotgun (WGS) entry which is preliminary data.</text>
</comment>
<evidence type="ECO:0000259" key="1">
    <source>
        <dbReference type="PROSITE" id="PS51186"/>
    </source>
</evidence>
<name>A0ABP7YSS6_9SPHI</name>
<organism evidence="2 3">
    <name type="scientific">Sphingobacterium kyonggiense</name>
    <dbReference type="NCBI Taxonomy" id="714075"/>
    <lineage>
        <taxon>Bacteria</taxon>
        <taxon>Pseudomonadati</taxon>
        <taxon>Bacteroidota</taxon>
        <taxon>Sphingobacteriia</taxon>
        <taxon>Sphingobacteriales</taxon>
        <taxon>Sphingobacteriaceae</taxon>
        <taxon>Sphingobacterium</taxon>
    </lineage>
</organism>
<dbReference type="SUPFAM" id="SSF55729">
    <property type="entry name" value="Acyl-CoA N-acyltransferases (Nat)"/>
    <property type="match status" value="1"/>
</dbReference>
<sequence>MSDSITVKDLIFRPAVMSEAEAIWGIIQQAIQKRKEEGSDQWQNGYPNLKVIQEDIEAGYAYVHVDRNNHVYGYLALIFDVEPAYEDINGEWLTDWPYAVVHRIAVNQEPYVKGQASSMMEKIEPICLEKGYKTIKVDTNFDNVGMLRVFEKLGYTYCGEVVLRGGMRKAYEKVLK</sequence>
<accession>A0ABP7YSS6</accession>